<dbReference type="EMBL" id="LAZR01006630">
    <property type="protein sequence ID" value="KKM90757.1"/>
    <property type="molecule type" value="Genomic_DNA"/>
</dbReference>
<dbReference type="AlphaFoldDB" id="A0A0F9PBJ5"/>
<evidence type="ECO:0000313" key="2">
    <source>
        <dbReference type="EMBL" id="KKM90757.1"/>
    </source>
</evidence>
<evidence type="ECO:0000256" key="1">
    <source>
        <dbReference type="SAM" id="MobiDB-lite"/>
    </source>
</evidence>
<protein>
    <submittedName>
        <fullName evidence="2">Uncharacterized protein</fullName>
    </submittedName>
</protein>
<feature type="region of interest" description="Disordered" evidence="1">
    <location>
        <begin position="255"/>
        <end position="289"/>
    </location>
</feature>
<reference evidence="2" key="1">
    <citation type="journal article" date="2015" name="Nature">
        <title>Complex archaea that bridge the gap between prokaryotes and eukaryotes.</title>
        <authorList>
            <person name="Spang A."/>
            <person name="Saw J.H."/>
            <person name="Jorgensen S.L."/>
            <person name="Zaremba-Niedzwiedzka K."/>
            <person name="Martijn J."/>
            <person name="Lind A.E."/>
            <person name="van Eijk R."/>
            <person name="Schleper C."/>
            <person name="Guy L."/>
            <person name="Ettema T.J."/>
        </authorList>
    </citation>
    <scope>NUCLEOTIDE SEQUENCE</scope>
</reference>
<sequence>MACKERGMMTEEIIKREQLRALTLPEADELRNQLKAIKEFQTIAKAEMVEGHDFGVIPGTNRPTLLKPGAEKIVKLLNLSDRYEIISQEEDWSRPLFHYKVRCVLESIRFGGLISEGLGECNSMEARYRWRWVFKSELESINLPPEGKRTRQIEARGAKATQYRIENDDIFSLVNTILKMARKRALVDAALSAGRLSDVFTQDMEERPFGDGAPAQTTPSPVDTTHHWCAEHQIAFFKSGRMRGYAHKIEGTDKWCNEGEAPSQGSKAKAPESTPPTGSQGASPEPDPEHLFVQEGTRLVPDAPKIPEFADNGKLMDWVQKEWPGTTAKEVCLQLGIKTIADLKPEHLQWAAETLLKKAAPKG</sequence>
<proteinExistence type="predicted"/>
<gene>
    <name evidence="2" type="ORF">LCGC14_1235460</name>
</gene>
<accession>A0A0F9PBJ5</accession>
<name>A0A0F9PBJ5_9ZZZZ</name>
<organism evidence="2">
    <name type="scientific">marine sediment metagenome</name>
    <dbReference type="NCBI Taxonomy" id="412755"/>
    <lineage>
        <taxon>unclassified sequences</taxon>
        <taxon>metagenomes</taxon>
        <taxon>ecological metagenomes</taxon>
    </lineage>
</organism>
<comment type="caution">
    <text evidence="2">The sequence shown here is derived from an EMBL/GenBank/DDBJ whole genome shotgun (WGS) entry which is preliminary data.</text>
</comment>